<dbReference type="CDD" id="cd01362">
    <property type="entry name" value="Fumarase_classII"/>
    <property type="match status" value="1"/>
</dbReference>
<comment type="function">
    <text evidence="3">Involved in the TCA cycle. Catalyzes the stereospecific interconversion of fumarate to L-malate.</text>
</comment>
<dbReference type="GO" id="GO:0004333">
    <property type="term" value="F:fumarate hydratase activity"/>
    <property type="evidence" value="ECO:0007669"/>
    <property type="project" value="UniProtKB-EC"/>
</dbReference>
<dbReference type="InterPro" id="IPR000362">
    <property type="entry name" value="Fumarate_lyase_fam"/>
</dbReference>
<proteinExistence type="inferred from homology"/>
<comment type="subcellular location">
    <subcellularLocation>
        <location evidence="3">Cytoplasm</location>
    </subcellularLocation>
</comment>
<accession>A0ABV8UD69</accession>
<keyword evidence="3" id="KW-0816">Tricarboxylic acid cycle</keyword>
<dbReference type="InterPro" id="IPR018951">
    <property type="entry name" value="Fumarase_C_C"/>
</dbReference>
<evidence type="ECO:0000256" key="2">
    <source>
        <dbReference type="ARBA" id="ARBA00023239"/>
    </source>
</evidence>
<dbReference type="Gene3D" id="1.20.200.10">
    <property type="entry name" value="Fumarase/aspartase (Central domain)"/>
    <property type="match status" value="1"/>
</dbReference>
<dbReference type="Pfam" id="PF10415">
    <property type="entry name" value="FumaraseC_C"/>
    <property type="match status" value="1"/>
</dbReference>
<keyword evidence="7" id="KW-1185">Reference proteome</keyword>
<name>A0ABV8UD69_9PROT</name>
<evidence type="ECO:0000313" key="6">
    <source>
        <dbReference type="EMBL" id="MFC4348841.1"/>
    </source>
</evidence>
<dbReference type="Pfam" id="PF00206">
    <property type="entry name" value="Lyase_1"/>
    <property type="match status" value="1"/>
</dbReference>
<feature type="active site" evidence="3">
    <location>
        <position position="318"/>
    </location>
</feature>
<feature type="binding site" description="in site B" evidence="3">
    <location>
        <begin position="129"/>
        <end position="132"/>
    </location>
    <ligand>
        <name>substrate</name>
    </ligand>
</feature>
<gene>
    <name evidence="3 6" type="primary">fumC</name>
    <name evidence="6" type="ORF">ACFO5Q_13390</name>
</gene>
<feature type="domain" description="Fumarase C C-terminal" evidence="5">
    <location>
        <begin position="408"/>
        <end position="460"/>
    </location>
</feature>
<feature type="site" description="Important for catalytic activity" evidence="3">
    <location>
        <position position="331"/>
    </location>
</feature>
<evidence type="ECO:0000259" key="5">
    <source>
        <dbReference type="Pfam" id="PF10415"/>
    </source>
</evidence>
<dbReference type="PRINTS" id="PR00149">
    <property type="entry name" value="FUMRATELYASE"/>
</dbReference>
<comment type="catalytic activity">
    <reaction evidence="3">
        <text>(S)-malate = fumarate + H2O</text>
        <dbReference type="Rhea" id="RHEA:12460"/>
        <dbReference type="ChEBI" id="CHEBI:15377"/>
        <dbReference type="ChEBI" id="CHEBI:15589"/>
        <dbReference type="ChEBI" id="CHEBI:29806"/>
        <dbReference type="EC" id="4.2.1.2"/>
    </reaction>
</comment>
<dbReference type="InterPro" id="IPR022761">
    <property type="entry name" value="Fumarate_lyase_N"/>
</dbReference>
<keyword evidence="3" id="KW-0963">Cytoplasm</keyword>
<organism evidence="6 7">
    <name type="scientific">Kordiimonas lipolytica</name>
    <dbReference type="NCBI Taxonomy" id="1662421"/>
    <lineage>
        <taxon>Bacteria</taxon>
        <taxon>Pseudomonadati</taxon>
        <taxon>Pseudomonadota</taxon>
        <taxon>Alphaproteobacteria</taxon>
        <taxon>Kordiimonadales</taxon>
        <taxon>Kordiimonadaceae</taxon>
        <taxon>Kordiimonas</taxon>
    </lineage>
</organism>
<dbReference type="InterPro" id="IPR020557">
    <property type="entry name" value="Fumarate_lyase_CS"/>
</dbReference>
<feature type="binding site" evidence="3">
    <location>
        <begin position="324"/>
        <end position="326"/>
    </location>
    <ligand>
        <name>substrate</name>
    </ligand>
</feature>
<comment type="caution">
    <text evidence="6">The sequence shown here is derived from an EMBL/GenBank/DDBJ whole genome shotgun (WGS) entry which is preliminary data.</text>
</comment>
<evidence type="ECO:0000313" key="7">
    <source>
        <dbReference type="Proteomes" id="UP001595776"/>
    </source>
</evidence>
<feature type="binding site" evidence="3">
    <location>
        <position position="187"/>
    </location>
    <ligand>
        <name>substrate</name>
    </ligand>
</feature>
<feature type="binding site" evidence="3">
    <location>
        <position position="319"/>
    </location>
    <ligand>
        <name>substrate</name>
    </ligand>
</feature>
<feature type="binding site" evidence="3">
    <location>
        <begin position="139"/>
        <end position="141"/>
    </location>
    <ligand>
        <name>substrate</name>
    </ligand>
</feature>
<feature type="binding site" evidence="3">
    <location>
        <begin position="98"/>
        <end position="100"/>
    </location>
    <ligand>
        <name>substrate</name>
    </ligand>
</feature>
<dbReference type="PROSITE" id="PS00163">
    <property type="entry name" value="FUMARATE_LYASES"/>
    <property type="match status" value="1"/>
</dbReference>
<evidence type="ECO:0000256" key="1">
    <source>
        <dbReference type="ARBA" id="ARBA00009084"/>
    </source>
</evidence>
<dbReference type="Proteomes" id="UP001595776">
    <property type="component" value="Unassembled WGS sequence"/>
</dbReference>
<dbReference type="InterPro" id="IPR008948">
    <property type="entry name" value="L-Aspartase-like"/>
</dbReference>
<protein>
    <recommendedName>
        <fullName evidence="3">Fumarate hydratase class II</fullName>
        <shortName evidence="3">Fumarase C</shortName>
        <ecNumber evidence="3">4.2.1.2</ecNumber>
    </recommendedName>
    <alternativeName>
        <fullName evidence="3">Aerobic fumarase</fullName>
    </alternativeName>
    <alternativeName>
        <fullName evidence="3">Iron-independent fumarase</fullName>
    </alternativeName>
</protein>
<dbReference type="Gene3D" id="1.10.40.30">
    <property type="entry name" value="Fumarase/aspartase (C-terminal domain)"/>
    <property type="match status" value="1"/>
</dbReference>
<dbReference type="InterPro" id="IPR005677">
    <property type="entry name" value="Fum_hydII"/>
</dbReference>
<dbReference type="PANTHER" id="PTHR11444">
    <property type="entry name" value="ASPARTATEAMMONIA/ARGININOSUCCINATE/ADENYLOSUCCINATE LYASE"/>
    <property type="match status" value="1"/>
</dbReference>
<dbReference type="Gene3D" id="1.10.275.10">
    <property type="entry name" value="Fumarase/aspartase (N-terminal domain)"/>
    <property type="match status" value="1"/>
</dbReference>
<comment type="similarity">
    <text evidence="1 3">Belongs to the class-II fumarase/aspartase family. Fumarase subfamily.</text>
</comment>
<dbReference type="NCBIfam" id="TIGR00979">
    <property type="entry name" value="fumC_II"/>
    <property type="match status" value="1"/>
</dbReference>
<comment type="miscellaneous">
    <text evidence="3">There are 2 substrate-binding sites: the catalytic A site, and the non-catalytic B site that may play a role in the transfer of substrate or product between the active site and the solvent. Alternatively, the B site may bind allosteric effectors.</text>
</comment>
<comment type="pathway">
    <text evidence="3">Carbohydrate metabolism; tricarboxylic acid cycle; (S)-malate from fumarate: step 1/1.</text>
</comment>
<sequence>MAGTRQESDSLGTIDVPADRLWGAQTERCLMNFPIGTEVMPIPFVRALGYQKKAAALANKDIGLLDGRLADAIAAAAGEVAAGLHDAEFPLPVWQTGSGTQSNMNANEVIANRASEMLGGKRGAKEPVHPNDHVNMGQSSNDTIPTAMLVSAVQELSGRLLPALDGMTASIAAFRQRFGDVIKLGRTHFQDATPITLDQAFSAYQAQLEAVLAAFTQQLPRLSELPQGGTAVGTGLNCHPDFAAAFCRHISDLTGLSFSPAPNKFAGISAHDELVALSGALNGAAAALMKIAGDIRLMGSGPRGGLAELLLPKNEPGSSIMAGKVNPTQVEALTMVCAQVMGNHTTVTIAGSQGQLELNAYKPVIIYNVLQSIRLLSDAVDSFTKRCLDGLKPDRDRIDALLKSSLMLATSLVPHIGYDKTAEIARLANDEKLLLKEAALRLGYISEEDFDRWTDPSKMIAPSGD</sequence>
<evidence type="ECO:0000259" key="4">
    <source>
        <dbReference type="Pfam" id="PF00206"/>
    </source>
</evidence>
<dbReference type="SUPFAM" id="SSF48557">
    <property type="entry name" value="L-aspartase-like"/>
    <property type="match status" value="1"/>
</dbReference>
<comment type="subunit">
    <text evidence="3">Homotetramer.</text>
</comment>
<feature type="active site" description="Proton donor/acceptor" evidence="3">
    <location>
        <position position="188"/>
    </location>
</feature>
<dbReference type="InterPro" id="IPR024083">
    <property type="entry name" value="Fumarase/histidase_N"/>
</dbReference>
<dbReference type="EMBL" id="JBHSCR010000014">
    <property type="protein sequence ID" value="MFC4348841.1"/>
    <property type="molecule type" value="Genomic_DNA"/>
</dbReference>
<dbReference type="EC" id="4.2.1.2" evidence="3"/>
<feature type="domain" description="Fumarate lyase N-terminal" evidence="4">
    <location>
        <begin position="12"/>
        <end position="342"/>
    </location>
</feature>
<reference evidence="7" key="1">
    <citation type="journal article" date="2019" name="Int. J. Syst. Evol. Microbiol.">
        <title>The Global Catalogue of Microorganisms (GCM) 10K type strain sequencing project: providing services to taxonomists for standard genome sequencing and annotation.</title>
        <authorList>
            <consortium name="The Broad Institute Genomics Platform"/>
            <consortium name="The Broad Institute Genome Sequencing Center for Infectious Disease"/>
            <person name="Wu L."/>
            <person name="Ma J."/>
        </authorList>
    </citation>
    <scope>NUCLEOTIDE SEQUENCE [LARGE SCALE GENOMIC DNA]</scope>
    <source>
        <strain evidence="7">CGMCC 1.15304</strain>
    </source>
</reference>
<evidence type="ECO:0000256" key="3">
    <source>
        <dbReference type="HAMAP-Rule" id="MF_00743"/>
    </source>
</evidence>
<dbReference type="PRINTS" id="PR00145">
    <property type="entry name" value="ARGSUCLYASE"/>
</dbReference>
<dbReference type="PANTHER" id="PTHR11444:SF1">
    <property type="entry name" value="FUMARATE HYDRATASE, MITOCHONDRIAL"/>
    <property type="match status" value="1"/>
</dbReference>
<keyword evidence="2 3" id="KW-0456">Lyase</keyword>
<dbReference type="HAMAP" id="MF_00743">
    <property type="entry name" value="FumaraseC"/>
    <property type="match status" value="1"/>
</dbReference>
<dbReference type="RefSeq" id="WP_068143441.1">
    <property type="nucleotide sequence ID" value="NZ_JBHSCR010000014.1"/>
</dbReference>